<name>D0LUM0_HALO1</name>
<dbReference type="Pfam" id="PF12625">
    <property type="entry name" value="Arabinose_bd"/>
    <property type="match status" value="1"/>
</dbReference>
<dbReference type="InterPro" id="IPR020449">
    <property type="entry name" value="Tscrpt_reg_AraC-type_HTH"/>
</dbReference>
<dbReference type="OrthoDB" id="112032at2"/>
<dbReference type="EMBL" id="CP001804">
    <property type="protein sequence ID" value="ACY13910.1"/>
    <property type="molecule type" value="Genomic_DNA"/>
</dbReference>
<dbReference type="GO" id="GO:0000976">
    <property type="term" value="F:transcription cis-regulatory region binding"/>
    <property type="evidence" value="ECO:0007669"/>
    <property type="project" value="TreeGrafter"/>
</dbReference>
<dbReference type="SUPFAM" id="SSF46689">
    <property type="entry name" value="Homeodomain-like"/>
    <property type="match status" value="1"/>
</dbReference>
<evidence type="ECO:0000259" key="4">
    <source>
        <dbReference type="PROSITE" id="PS01124"/>
    </source>
</evidence>
<dbReference type="STRING" id="502025.Hoch_1356"/>
<evidence type="ECO:0000256" key="2">
    <source>
        <dbReference type="ARBA" id="ARBA00023125"/>
    </source>
</evidence>
<protein>
    <submittedName>
        <fullName evidence="5">Transcriptional regulator, AraC family</fullName>
    </submittedName>
</protein>
<dbReference type="SMART" id="SM00342">
    <property type="entry name" value="HTH_ARAC"/>
    <property type="match status" value="1"/>
</dbReference>
<dbReference type="PANTHER" id="PTHR47894">
    <property type="entry name" value="HTH-TYPE TRANSCRIPTIONAL REGULATOR GADX"/>
    <property type="match status" value="1"/>
</dbReference>
<accession>D0LUM0</accession>
<dbReference type="PROSITE" id="PS01124">
    <property type="entry name" value="HTH_ARAC_FAMILY_2"/>
    <property type="match status" value="1"/>
</dbReference>
<dbReference type="PRINTS" id="PR00032">
    <property type="entry name" value="HTHARAC"/>
</dbReference>
<dbReference type="InterPro" id="IPR009057">
    <property type="entry name" value="Homeodomain-like_sf"/>
</dbReference>
<dbReference type="PANTHER" id="PTHR47894:SF1">
    <property type="entry name" value="HTH-TYPE TRANSCRIPTIONAL REGULATOR VQSM"/>
    <property type="match status" value="1"/>
</dbReference>
<keyword evidence="6" id="KW-1185">Reference proteome</keyword>
<dbReference type="KEGG" id="hoh:Hoch_1356"/>
<dbReference type="AlphaFoldDB" id="D0LUM0"/>
<dbReference type="InterPro" id="IPR018060">
    <property type="entry name" value="HTH_AraC"/>
</dbReference>
<keyword evidence="3" id="KW-0804">Transcription</keyword>
<dbReference type="Gene3D" id="1.10.10.60">
    <property type="entry name" value="Homeodomain-like"/>
    <property type="match status" value="1"/>
</dbReference>
<dbReference type="GO" id="GO:0005829">
    <property type="term" value="C:cytosol"/>
    <property type="evidence" value="ECO:0007669"/>
    <property type="project" value="TreeGrafter"/>
</dbReference>
<dbReference type="eggNOG" id="COG2207">
    <property type="taxonomic scope" value="Bacteria"/>
</dbReference>
<dbReference type="RefSeq" id="WP_012826519.1">
    <property type="nucleotide sequence ID" value="NC_013440.1"/>
</dbReference>
<dbReference type="HOGENOM" id="CLU_047522_1_2_7"/>
<reference evidence="5 6" key="1">
    <citation type="journal article" date="2010" name="Stand. Genomic Sci.">
        <title>Complete genome sequence of Haliangium ochraceum type strain (SMP-2).</title>
        <authorList>
            <consortium name="US DOE Joint Genome Institute (JGI-PGF)"/>
            <person name="Ivanova N."/>
            <person name="Daum C."/>
            <person name="Lang E."/>
            <person name="Abt B."/>
            <person name="Kopitz M."/>
            <person name="Saunders E."/>
            <person name="Lapidus A."/>
            <person name="Lucas S."/>
            <person name="Glavina Del Rio T."/>
            <person name="Nolan M."/>
            <person name="Tice H."/>
            <person name="Copeland A."/>
            <person name="Cheng J.F."/>
            <person name="Chen F."/>
            <person name="Bruce D."/>
            <person name="Goodwin L."/>
            <person name="Pitluck S."/>
            <person name="Mavromatis K."/>
            <person name="Pati A."/>
            <person name="Mikhailova N."/>
            <person name="Chen A."/>
            <person name="Palaniappan K."/>
            <person name="Land M."/>
            <person name="Hauser L."/>
            <person name="Chang Y.J."/>
            <person name="Jeffries C.D."/>
            <person name="Detter J.C."/>
            <person name="Brettin T."/>
            <person name="Rohde M."/>
            <person name="Goker M."/>
            <person name="Bristow J."/>
            <person name="Markowitz V."/>
            <person name="Eisen J.A."/>
            <person name="Hugenholtz P."/>
            <person name="Kyrpides N.C."/>
            <person name="Klenk H.P."/>
        </authorList>
    </citation>
    <scope>NUCLEOTIDE SEQUENCE [LARGE SCALE GENOMIC DNA]</scope>
    <source>
        <strain evidence="6">DSM 14365 / CIP 107738 / JCM 11303 / AJ 13395 / SMP-2</strain>
    </source>
</reference>
<evidence type="ECO:0000313" key="5">
    <source>
        <dbReference type="EMBL" id="ACY13910.1"/>
    </source>
</evidence>
<dbReference type="GO" id="GO:0003700">
    <property type="term" value="F:DNA-binding transcription factor activity"/>
    <property type="evidence" value="ECO:0007669"/>
    <property type="project" value="InterPro"/>
</dbReference>
<keyword evidence="1" id="KW-0805">Transcription regulation</keyword>
<sequence>MRDNKGTDYDSAKTVSRVVAGTVLFAIAKGVAPRRLRAATGPTVTDLLSQDGWRPQETLPAVWTLIAEHDPGRAVALEMAAVAPLDFFGPLSGAMRLAPTLRAALELALEYHGVMSELAELALVEDGCEARLQVHHPTDTLDLGHTAEAVIGIGARLCGELCADRWPLRRVEFTHAAHGPRAEYEAFFRVPVCFERERNTMVFERALLDRPSEPEQPALQAFLRAHLDTLHQQLADVRRDLALDGVREAIADGAAAGEYGAEHLARRLGMSVRSLQRRLEERGVSVQALLDEARTAAALELLADERLSIDEIAERVGYASARSFRRAFKRWTGETPAAARGRRRDDPGTT</sequence>
<dbReference type="Pfam" id="PF12833">
    <property type="entry name" value="HTH_18"/>
    <property type="match status" value="1"/>
</dbReference>
<organism evidence="5 6">
    <name type="scientific">Haliangium ochraceum (strain DSM 14365 / JCM 11303 / SMP-2)</name>
    <dbReference type="NCBI Taxonomy" id="502025"/>
    <lineage>
        <taxon>Bacteria</taxon>
        <taxon>Pseudomonadati</taxon>
        <taxon>Myxococcota</taxon>
        <taxon>Polyangia</taxon>
        <taxon>Haliangiales</taxon>
        <taxon>Kofleriaceae</taxon>
        <taxon>Haliangium</taxon>
    </lineage>
</organism>
<feature type="domain" description="HTH araC/xylS-type" evidence="4">
    <location>
        <begin position="244"/>
        <end position="342"/>
    </location>
</feature>
<evidence type="ECO:0000256" key="3">
    <source>
        <dbReference type="ARBA" id="ARBA00023163"/>
    </source>
</evidence>
<keyword evidence="2" id="KW-0238">DNA-binding</keyword>
<dbReference type="InterPro" id="IPR032687">
    <property type="entry name" value="AraC-type_N"/>
</dbReference>
<proteinExistence type="predicted"/>
<evidence type="ECO:0000313" key="6">
    <source>
        <dbReference type="Proteomes" id="UP000001880"/>
    </source>
</evidence>
<gene>
    <name evidence="5" type="ordered locus">Hoch_1356</name>
</gene>
<dbReference type="Proteomes" id="UP000001880">
    <property type="component" value="Chromosome"/>
</dbReference>
<evidence type="ECO:0000256" key="1">
    <source>
        <dbReference type="ARBA" id="ARBA00023015"/>
    </source>
</evidence>